<dbReference type="InterPro" id="IPR017508">
    <property type="entry name" value="HipA_N1"/>
</dbReference>
<dbReference type="NCBIfam" id="TIGR03071">
    <property type="entry name" value="couple_hipA"/>
    <property type="match status" value="1"/>
</dbReference>
<proteinExistence type="predicted"/>
<dbReference type="STRING" id="1195246.AGRI_12316"/>
<dbReference type="EMBL" id="AKKU01000025">
    <property type="protein sequence ID" value="EIW87987.1"/>
    <property type="molecule type" value="Genomic_DNA"/>
</dbReference>
<organism evidence="2 3">
    <name type="scientific">Alishewanella agri BL06</name>
    <dbReference type="NCBI Taxonomy" id="1195246"/>
    <lineage>
        <taxon>Bacteria</taxon>
        <taxon>Pseudomonadati</taxon>
        <taxon>Pseudomonadota</taxon>
        <taxon>Gammaproteobacteria</taxon>
        <taxon>Alteromonadales</taxon>
        <taxon>Alteromonadaceae</taxon>
        <taxon>Alishewanella</taxon>
    </lineage>
</organism>
<keyword evidence="3" id="KW-1185">Reference proteome</keyword>
<name>I9NZD8_9ALTE</name>
<dbReference type="AlphaFoldDB" id="I9NZD8"/>
<gene>
    <name evidence="2" type="ORF">AGRI_12316</name>
</gene>
<evidence type="ECO:0000313" key="3">
    <source>
        <dbReference type="Proteomes" id="UP000035062"/>
    </source>
</evidence>
<evidence type="ECO:0000259" key="1">
    <source>
        <dbReference type="Pfam" id="PF13657"/>
    </source>
</evidence>
<accession>I9NZD8</accession>
<dbReference type="Pfam" id="PF13657">
    <property type="entry name" value="Couple_hipA"/>
    <property type="match status" value="1"/>
</dbReference>
<comment type="caution">
    <text evidence="2">The sequence shown here is derived from an EMBL/GenBank/DDBJ whole genome shotgun (WGS) entry which is preliminary data.</text>
</comment>
<dbReference type="Proteomes" id="UP000035062">
    <property type="component" value="Unassembled WGS sequence"/>
</dbReference>
<feature type="domain" description="HipA N-terminal subdomain 1" evidence="1">
    <location>
        <begin position="1"/>
        <end position="96"/>
    </location>
</feature>
<reference evidence="2 3" key="1">
    <citation type="journal article" date="2012" name="J. Bacteriol.">
        <title>Genome Sequence of Pectin-Degrading Alishewanella agri, Isolated from Landfill Soil.</title>
        <authorList>
            <person name="Kim J."/>
            <person name="Jung J."/>
            <person name="Sung J.S."/>
            <person name="Chun J."/>
            <person name="Park W."/>
        </authorList>
    </citation>
    <scope>NUCLEOTIDE SEQUENCE [LARGE SCALE GENOMIC DNA]</scope>
    <source>
        <strain evidence="2 3">BL06</strain>
    </source>
</reference>
<sequence length="107" mass="11890">MNGHKVGEYQRDNSGSNSFIYDNSWLNSPGRRSLSLSLPLRPGRITGAAVYNFFDNLLPDSRNIRERMVARFKTQSTEPFDILSQVGRDCVGAIQLLPSGAESLVQS</sequence>
<protein>
    <submittedName>
        <fullName evidence="2">HipA-like regulatory protein</fullName>
    </submittedName>
</protein>
<dbReference type="eggNOG" id="COG3550">
    <property type="taxonomic scope" value="Bacteria"/>
</dbReference>
<evidence type="ECO:0000313" key="2">
    <source>
        <dbReference type="EMBL" id="EIW87987.1"/>
    </source>
</evidence>